<name>A0A9W8XM47_9PLEO</name>
<keyword evidence="12" id="KW-1185">Reference proteome</keyword>
<gene>
    <name evidence="11" type="ORF">N0V89_005383</name>
</gene>
<evidence type="ECO:0000313" key="11">
    <source>
        <dbReference type="EMBL" id="KAJ4353653.1"/>
    </source>
</evidence>
<dbReference type="GeneID" id="80908913"/>
<evidence type="ECO:0000256" key="4">
    <source>
        <dbReference type="ARBA" id="ARBA00022487"/>
    </source>
</evidence>
<comment type="similarity">
    <text evidence="2">Belongs to the cutinase family.</text>
</comment>
<keyword evidence="7" id="KW-0378">Hydrolase</keyword>
<proteinExistence type="inferred from homology"/>
<evidence type="ECO:0000256" key="9">
    <source>
        <dbReference type="ARBA" id="ARBA00034045"/>
    </source>
</evidence>
<accession>A0A9W8XM47</accession>
<sequence>MDAVIAGSATCASNAVVFGRGTFDSGNMGVWVGPFLKDSLLSAFNGDVHVQGVNAEDYPANLEDYVKEGGSESCGDACARTVDAYVEKCPEANIFLSGWSQGALCAHKCVNRVNDAARKQLKGLATFGDENALMDEPSTVPAGLSFKSYCNEDNASPDLLCTESALSGIDLPDSISEWKATVYDNLSLLKDVATNSAQLKAAASVPVSILSGFFGVSKYFLLDVAKGNVRRWLVLPPHFVYGNNGMAGQAASWMASLV</sequence>
<dbReference type="OrthoDB" id="2975078at2759"/>
<reference evidence="11" key="1">
    <citation type="submission" date="2022-10" db="EMBL/GenBank/DDBJ databases">
        <title>Tapping the CABI collections for fungal endophytes: first genome assemblies for Collariella, Neodidymelliopsis, Ascochyta clinopodiicola, Didymella pomorum, Didymosphaeria variabile, Neocosmospora piperis and Neocucurbitaria cava.</title>
        <authorList>
            <person name="Hill R."/>
        </authorList>
    </citation>
    <scope>NUCLEOTIDE SEQUENCE</scope>
    <source>
        <strain evidence="11">IMI 356815</strain>
    </source>
</reference>
<evidence type="ECO:0000256" key="7">
    <source>
        <dbReference type="ARBA" id="ARBA00022801"/>
    </source>
</evidence>
<evidence type="ECO:0000256" key="2">
    <source>
        <dbReference type="ARBA" id="ARBA00007534"/>
    </source>
</evidence>
<dbReference type="EMBL" id="JAPEUX010000004">
    <property type="protein sequence ID" value="KAJ4353653.1"/>
    <property type="molecule type" value="Genomic_DNA"/>
</dbReference>
<dbReference type="SMART" id="SM01110">
    <property type="entry name" value="Cutinase"/>
    <property type="match status" value="1"/>
</dbReference>
<evidence type="ECO:0000256" key="1">
    <source>
        <dbReference type="ARBA" id="ARBA00004613"/>
    </source>
</evidence>
<feature type="disulfide bond" evidence="10">
    <location>
        <begin position="11"/>
        <end position="89"/>
    </location>
</feature>
<evidence type="ECO:0000256" key="10">
    <source>
        <dbReference type="PIRSR" id="PIRSR611150-2"/>
    </source>
</evidence>
<dbReference type="Proteomes" id="UP001140513">
    <property type="component" value="Unassembled WGS sequence"/>
</dbReference>
<keyword evidence="6" id="KW-0732">Signal</keyword>
<evidence type="ECO:0000313" key="12">
    <source>
        <dbReference type="Proteomes" id="UP001140513"/>
    </source>
</evidence>
<evidence type="ECO:0000256" key="3">
    <source>
        <dbReference type="ARBA" id="ARBA00013095"/>
    </source>
</evidence>
<dbReference type="GO" id="GO:0050525">
    <property type="term" value="F:cutinase activity"/>
    <property type="evidence" value="ECO:0007669"/>
    <property type="project" value="UniProtKB-EC"/>
</dbReference>
<comment type="caution">
    <text evidence="11">The sequence shown here is derived from an EMBL/GenBank/DDBJ whole genome shotgun (WGS) entry which is preliminary data.</text>
</comment>
<dbReference type="AlphaFoldDB" id="A0A9W8XM47"/>
<dbReference type="InterPro" id="IPR000675">
    <property type="entry name" value="Cutinase/axe"/>
</dbReference>
<keyword evidence="8 10" id="KW-1015">Disulfide bond</keyword>
<evidence type="ECO:0000256" key="8">
    <source>
        <dbReference type="ARBA" id="ARBA00023157"/>
    </source>
</evidence>
<dbReference type="RefSeq" id="XP_056071427.1">
    <property type="nucleotide sequence ID" value="XM_056214160.1"/>
</dbReference>
<keyword evidence="5" id="KW-0964">Secreted</keyword>
<dbReference type="Gene3D" id="3.40.50.1820">
    <property type="entry name" value="alpha/beta hydrolase"/>
    <property type="match status" value="1"/>
</dbReference>
<evidence type="ECO:0000256" key="5">
    <source>
        <dbReference type="ARBA" id="ARBA00022525"/>
    </source>
</evidence>
<dbReference type="InterPro" id="IPR029058">
    <property type="entry name" value="AB_hydrolase_fold"/>
</dbReference>
<protein>
    <recommendedName>
        <fullName evidence="3">cutinase</fullName>
        <ecNumber evidence="3">3.1.1.74</ecNumber>
    </recommendedName>
</protein>
<dbReference type="PANTHER" id="PTHR48250:SF3">
    <property type="entry name" value="CUTINASE 1-RELATED"/>
    <property type="match status" value="1"/>
</dbReference>
<keyword evidence="4" id="KW-0719">Serine esterase</keyword>
<dbReference type="InterPro" id="IPR011150">
    <property type="entry name" value="Cutinase_monf"/>
</dbReference>
<dbReference type="Pfam" id="PF01083">
    <property type="entry name" value="Cutinase"/>
    <property type="match status" value="1"/>
</dbReference>
<dbReference type="GO" id="GO:0005576">
    <property type="term" value="C:extracellular region"/>
    <property type="evidence" value="ECO:0007669"/>
    <property type="project" value="UniProtKB-SubCell"/>
</dbReference>
<comment type="subcellular location">
    <subcellularLocation>
        <location evidence="1">Secreted</location>
    </subcellularLocation>
</comment>
<dbReference type="SUPFAM" id="SSF53474">
    <property type="entry name" value="alpha/beta-Hydrolases"/>
    <property type="match status" value="1"/>
</dbReference>
<dbReference type="GO" id="GO:0016052">
    <property type="term" value="P:carbohydrate catabolic process"/>
    <property type="evidence" value="ECO:0007669"/>
    <property type="project" value="TreeGrafter"/>
</dbReference>
<evidence type="ECO:0000256" key="6">
    <source>
        <dbReference type="ARBA" id="ARBA00022729"/>
    </source>
</evidence>
<comment type="catalytic activity">
    <reaction evidence="9">
        <text>cutin + H2O = cutin monomers.</text>
        <dbReference type="EC" id="3.1.1.74"/>
    </reaction>
</comment>
<dbReference type="EC" id="3.1.1.74" evidence="3"/>
<dbReference type="PANTHER" id="PTHR48250">
    <property type="entry name" value="CUTINASE 2-RELATED"/>
    <property type="match status" value="1"/>
</dbReference>
<organism evidence="11 12">
    <name type="scientific">Didymosphaeria variabile</name>
    <dbReference type="NCBI Taxonomy" id="1932322"/>
    <lineage>
        <taxon>Eukaryota</taxon>
        <taxon>Fungi</taxon>
        <taxon>Dikarya</taxon>
        <taxon>Ascomycota</taxon>
        <taxon>Pezizomycotina</taxon>
        <taxon>Dothideomycetes</taxon>
        <taxon>Pleosporomycetidae</taxon>
        <taxon>Pleosporales</taxon>
        <taxon>Massarineae</taxon>
        <taxon>Didymosphaeriaceae</taxon>
        <taxon>Didymosphaeria</taxon>
    </lineage>
</organism>